<accession>A0A9W6NBD6</accession>
<dbReference type="Gene3D" id="3.40.50.720">
    <property type="entry name" value="NAD(P)-binding Rossmann-like Domain"/>
    <property type="match status" value="1"/>
</dbReference>
<dbReference type="Proteomes" id="UP001143330">
    <property type="component" value="Unassembled WGS sequence"/>
</dbReference>
<dbReference type="AlphaFoldDB" id="A0A9W6NBD6"/>
<dbReference type="PRINTS" id="PR00080">
    <property type="entry name" value="SDRFAMILY"/>
</dbReference>
<dbReference type="PANTHER" id="PTHR42901">
    <property type="entry name" value="ALCOHOL DEHYDROGENASE"/>
    <property type="match status" value="1"/>
</dbReference>
<dbReference type="GO" id="GO:0016491">
    <property type="term" value="F:oxidoreductase activity"/>
    <property type="evidence" value="ECO:0007669"/>
    <property type="project" value="UniProtKB-KW"/>
</dbReference>
<gene>
    <name evidence="4" type="ORF">GCM10017653_25750</name>
</gene>
<dbReference type="SUPFAM" id="SSF51735">
    <property type="entry name" value="NAD(P)-binding Rossmann-fold domains"/>
    <property type="match status" value="1"/>
</dbReference>
<keyword evidence="5" id="KW-1185">Reference proteome</keyword>
<dbReference type="PIRSF" id="PIRSF000126">
    <property type="entry name" value="11-beta-HSD1"/>
    <property type="match status" value="1"/>
</dbReference>
<name>A0A9W6NBD6_9HYPH</name>
<dbReference type="PANTHER" id="PTHR42901:SF1">
    <property type="entry name" value="ALCOHOL DEHYDROGENASE"/>
    <property type="match status" value="1"/>
</dbReference>
<protein>
    <submittedName>
        <fullName evidence="4">Oxidoreductase</fullName>
    </submittedName>
</protein>
<dbReference type="RefSeq" id="WP_213364397.1">
    <property type="nucleotide sequence ID" value="NZ_BSFM01000014.1"/>
</dbReference>
<dbReference type="CDD" id="cd05233">
    <property type="entry name" value="SDR_c"/>
    <property type="match status" value="1"/>
</dbReference>
<dbReference type="EMBL" id="BSFM01000014">
    <property type="protein sequence ID" value="GLK84505.1"/>
    <property type="molecule type" value="Genomic_DNA"/>
</dbReference>
<reference evidence="4" key="2">
    <citation type="submission" date="2023-01" db="EMBL/GenBank/DDBJ databases">
        <authorList>
            <person name="Sun Q."/>
            <person name="Evtushenko L."/>
        </authorList>
    </citation>
    <scope>NUCLEOTIDE SEQUENCE</scope>
    <source>
        <strain evidence="4">VKM B-2789</strain>
    </source>
</reference>
<evidence type="ECO:0000256" key="1">
    <source>
        <dbReference type="ARBA" id="ARBA00006484"/>
    </source>
</evidence>
<proteinExistence type="inferred from homology"/>
<sequence>MSSPIPSGTALVTGSSSGIGKSYAQQLARRGHDLVLVARDAARLEALAAELRAETGRKVDVLPADLGVAGDVERVAARIEADPTITLVVNNAGIGTGSGVTGGDLAATMAMVQLNVTALTRLSFAAVNAFTARGNGTLVNVASVVALASEAFAGAYAATKAYVLSFTQSLNGELKDGPVRVQAVLPGYTRTEFFDRAGIDPARLPADMVMPVDDLVAAALKGLELGELVTIPSLRDLDKWKAFEAARSALHPELSLASPAERYRAA</sequence>
<evidence type="ECO:0000313" key="4">
    <source>
        <dbReference type="EMBL" id="GLK84505.1"/>
    </source>
</evidence>
<dbReference type="InterPro" id="IPR002347">
    <property type="entry name" value="SDR_fam"/>
</dbReference>
<evidence type="ECO:0000256" key="2">
    <source>
        <dbReference type="ARBA" id="ARBA00023002"/>
    </source>
</evidence>
<dbReference type="Pfam" id="PF00106">
    <property type="entry name" value="adh_short"/>
    <property type="match status" value="1"/>
</dbReference>
<evidence type="ECO:0000256" key="3">
    <source>
        <dbReference type="RuleBase" id="RU000363"/>
    </source>
</evidence>
<evidence type="ECO:0000313" key="5">
    <source>
        <dbReference type="Proteomes" id="UP001143330"/>
    </source>
</evidence>
<dbReference type="PRINTS" id="PR00081">
    <property type="entry name" value="GDHRDH"/>
</dbReference>
<comment type="caution">
    <text evidence="4">The sequence shown here is derived from an EMBL/GenBank/DDBJ whole genome shotgun (WGS) entry which is preliminary data.</text>
</comment>
<comment type="similarity">
    <text evidence="1 3">Belongs to the short-chain dehydrogenases/reductases (SDR) family.</text>
</comment>
<dbReference type="InterPro" id="IPR036291">
    <property type="entry name" value="NAD(P)-bd_dom_sf"/>
</dbReference>
<reference evidence="4" key="1">
    <citation type="journal article" date="2014" name="Int. J. Syst. Evol. Microbiol.">
        <title>Complete genome sequence of Corynebacterium casei LMG S-19264T (=DSM 44701T), isolated from a smear-ripened cheese.</title>
        <authorList>
            <consortium name="US DOE Joint Genome Institute (JGI-PGF)"/>
            <person name="Walter F."/>
            <person name="Albersmeier A."/>
            <person name="Kalinowski J."/>
            <person name="Ruckert C."/>
        </authorList>
    </citation>
    <scope>NUCLEOTIDE SEQUENCE</scope>
    <source>
        <strain evidence="4">VKM B-2789</strain>
    </source>
</reference>
<organism evidence="4 5">
    <name type="scientific">Ancylobacter defluvii</name>
    <dbReference type="NCBI Taxonomy" id="1282440"/>
    <lineage>
        <taxon>Bacteria</taxon>
        <taxon>Pseudomonadati</taxon>
        <taxon>Pseudomonadota</taxon>
        <taxon>Alphaproteobacteria</taxon>
        <taxon>Hyphomicrobiales</taxon>
        <taxon>Xanthobacteraceae</taxon>
        <taxon>Ancylobacter</taxon>
    </lineage>
</organism>
<keyword evidence="2" id="KW-0560">Oxidoreductase</keyword>